<dbReference type="InterPro" id="IPR012337">
    <property type="entry name" value="RNaseH-like_sf"/>
</dbReference>
<reference evidence="2 3" key="1">
    <citation type="submission" date="2018-12" db="EMBL/GenBank/DDBJ databases">
        <title>Legionella sp,whole genome shotgun sequence.</title>
        <authorList>
            <person name="Wu H."/>
        </authorList>
    </citation>
    <scope>NUCLEOTIDE SEQUENCE [LARGE SCALE GENOMIC DNA]</scope>
    <source>
        <strain evidence="3">km714</strain>
    </source>
</reference>
<feature type="domain" description="Predicted 3'-5' exonuclease PolB-like" evidence="1">
    <location>
        <begin position="46"/>
        <end position="253"/>
    </location>
</feature>
<dbReference type="GO" id="GO:0003676">
    <property type="term" value="F:nucleic acid binding"/>
    <property type="evidence" value="ECO:0007669"/>
    <property type="project" value="InterPro"/>
</dbReference>
<keyword evidence="3" id="KW-1185">Reference proteome</keyword>
<dbReference type="AlphaFoldDB" id="A0A3S0XFI0"/>
<protein>
    <submittedName>
        <fullName evidence="2">3'-5' exonuclease</fullName>
    </submittedName>
</protein>
<organism evidence="2 3">
    <name type="scientific">Legionella septentrionalis</name>
    <dbReference type="NCBI Taxonomy" id="2498109"/>
    <lineage>
        <taxon>Bacteria</taxon>
        <taxon>Pseudomonadati</taxon>
        <taxon>Pseudomonadota</taxon>
        <taxon>Gammaproteobacteria</taxon>
        <taxon>Legionellales</taxon>
        <taxon>Legionellaceae</taxon>
        <taxon>Legionella</taxon>
    </lineage>
</organism>
<sequence>MTILVFDIETIPDLESGRKLYGLENLADSDAARALFALRRAKVGHDFLPHYLQKIIAISLVLCNSSQLKVWSLGDVHADEQELIQRFFNGLDKHTPTLVSWNGCGFDLPVLHYRALFHGITASTYWEAGDNQQEFRWNNYLNRYHYRHLDLMDVLSAYQMKASAPLDEIATMLGFPGKMGMSGEKVWEEYLAGNIQGIRDYCETDVLNTYCVYLRFELMRGCITKPEYDKEIMRLGNYLAAEKDKPHLQEFLKCMS</sequence>
<keyword evidence="2" id="KW-0378">Hydrolase</keyword>
<dbReference type="Proteomes" id="UP000288012">
    <property type="component" value="Unassembled WGS sequence"/>
</dbReference>
<evidence type="ECO:0000313" key="3">
    <source>
        <dbReference type="Proteomes" id="UP000288012"/>
    </source>
</evidence>
<proteinExistence type="predicted"/>
<dbReference type="Gene3D" id="3.30.420.10">
    <property type="entry name" value="Ribonuclease H-like superfamily/Ribonuclease H"/>
    <property type="match status" value="1"/>
</dbReference>
<accession>A0A3S0XFI0</accession>
<keyword evidence="2" id="KW-0269">Exonuclease</keyword>
<evidence type="ECO:0000259" key="1">
    <source>
        <dbReference type="Pfam" id="PF10108"/>
    </source>
</evidence>
<dbReference type="RefSeq" id="WP_127057360.1">
    <property type="nucleotide sequence ID" value="NZ_RZGR01000030.1"/>
</dbReference>
<dbReference type="SUPFAM" id="SSF53098">
    <property type="entry name" value="Ribonuclease H-like"/>
    <property type="match status" value="1"/>
</dbReference>
<name>A0A3S0XFI0_9GAMM</name>
<dbReference type="CDD" id="cd05782">
    <property type="entry name" value="DNA_polB_like1_exo"/>
    <property type="match status" value="1"/>
</dbReference>
<dbReference type="EMBL" id="RZGR01000030">
    <property type="protein sequence ID" value="RUQ82085.1"/>
    <property type="molecule type" value="Genomic_DNA"/>
</dbReference>
<keyword evidence="2" id="KW-0540">Nuclease</keyword>
<evidence type="ECO:0000313" key="2">
    <source>
        <dbReference type="EMBL" id="RUQ82085.1"/>
    </source>
</evidence>
<gene>
    <name evidence="2" type="ORF">EKM59_09225</name>
</gene>
<dbReference type="InterPro" id="IPR036397">
    <property type="entry name" value="RNaseH_sf"/>
</dbReference>
<dbReference type="InterPro" id="IPR019288">
    <property type="entry name" value="3'-5'_exonuclease_PolB-like"/>
</dbReference>
<dbReference type="GO" id="GO:0004527">
    <property type="term" value="F:exonuclease activity"/>
    <property type="evidence" value="ECO:0007669"/>
    <property type="project" value="UniProtKB-KW"/>
</dbReference>
<dbReference type="Pfam" id="PF10108">
    <property type="entry name" value="DNA_pol_B_exo2"/>
    <property type="match status" value="1"/>
</dbReference>
<comment type="caution">
    <text evidence="2">The sequence shown here is derived from an EMBL/GenBank/DDBJ whole genome shotgun (WGS) entry which is preliminary data.</text>
</comment>